<evidence type="ECO:0008006" key="6">
    <source>
        <dbReference type="Google" id="ProtNLM"/>
    </source>
</evidence>
<dbReference type="Gene3D" id="2.70.98.10">
    <property type="match status" value="1"/>
</dbReference>
<comment type="caution">
    <text evidence="4">The sequence shown here is derived from an EMBL/GenBank/DDBJ whole genome shotgun (WGS) entry which is preliminary data.</text>
</comment>
<gene>
    <name evidence="4" type="ORF">VPNG_07280</name>
</gene>
<dbReference type="Proteomes" id="UP000285146">
    <property type="component" value="Unassembled WGS sequence"/>
</dbReference>
<evidence type="ECO:0000256" key="1">
    <source>
        <dbReference type="ARBA" id="ARBA00006206"/>
    </source>
</evidence>
<dbReference type="FunCoup" id="A0A423WK83">
    <property type="interactions" value="708"/>
</dbReference>
<dbReference type="GO" id="GO:0006006">
    <property type="term" value="P:glucose metabolic process"/>
    <property type="evidence" value="ECO:0007669"/>
    <property type="project" value="TreeGrafter"/>
</dbReference>
<dbReference type="InterPro" id="IPR018052">
    <property type="entry name" value="Ald1_epimerase_CS"/>
</dbReference>
<dbReference type="InterPro" id="IPR047215">
    <property type="entry name" value="Galactose_mutarotase-like"/>
</dbReference>
<dbReference type="EMBL" id="LKEB01000048">
    <property type="protein sequence ID" value="ROW03846.1"/>
    <property type="molecule type" value="Genomic_DNA"/>
</dbReference>
<comment type="similarity">
    <text evidence="1">Belongs to the aldose epimerase family.</text>
</comment>
<dbReference type="PANTHER" id="PTHR10091">
    <property type="entry name" value="ALDOSE-1-EPIMERASE"/>
    <property type="match status" value="1"/>
</dbReference>
<dbReference type="GO" id="GO:0033499">
    <property type="term" value="P:galactose catabolic process via UDP-galactose, Leloir pathway"/>
    <property type="evidence" value="ECO:0007669"/>
    <property type="project" value="TreeGrafter"/>
</dbReference>
<dbReference type="InParanoid" id="A0A423WK83"/>
<keyword evidence="3" id="KW-0119">Carbohydrate metabolism</keyword>
<dbReference type="PROSITE" id="PS00545">
    <property type="entry name" value="ALDOSE_1_EPIMERASE"/>
    <property type="match status" value="1"/>
</dbReference>
<dbReference type="SUPFAM" id="SSF74650">
    <property type="entry name" value="Galactose mutarotase-like"/>
    <property type="match status" value="1"/>
</dbReference>
<proteinExistence type="inferred from homology"/>
<organism evidence="4 5">
    <name type="scientific">Cytospora leucostoma</name>
    <dbReference type="NCBI Taxonomy" id="1230097"/>
    <lineage>
        <taxon>Eukaryota</taxon>
        <taxon>Fungi</taxon>
        <taxon>Dikarya</taxon>
        <taxon>Ascomycota</taxon>
        <taxon>Pezizomycotina</taxon>
        <taxon>Sordariomycetes</taxon>
        <taxon>Sordariomycetidae</taxon>
        <taxon>Diaporthales</taxon>
        <taxon>Cytosporaceae</taxon>
        <taxon>Cytospora</taxon>
    </lineage>
</organism>
<accession>A0A423WK83</accession>
<dbReference type="InterPro" id="IPR011013">
    <property type="entry name" value="Gal_mutarotase_sf_dom"/>
</dbReference>
<dbReference type="GO" id="GO:0030246">
    <property type="term" value="F:carbohydrate binding"/>
    <property type="evidence" value="ECO:0007669"/>
    <property type="project" value="InterPro"/>
</dbReference>
<sequence>MSAHDEISFLPLGAILQSLNVDGTNIVQGFPTQELYESHNSPHFGATIGRVANRISNASIDSLNGGRTYKLAANNGPNNLHGGPVGWGKRVWAGPDPVGVRDEVAPGFGKFKEGGESVKFALRSEDGDEGFPGTVDVSVVYTAGKDEKGATILGLEYQAELVDGAEETVVNITNHSYFNLTGKPTIEGTQVELITNEYLPVDANGIPTSTTPAPYPKFRGAHPFTLGAEEPDVDDCFIVNEKPASIPLDTRSQALNRLVSAYHPDSKIHLEVYSTEPAFQFYTGKYIDVPAVGGYPARGSRSGFCVEPSRYVNAPNVPAWKKQTLLRKGETYGSRIVYKAWKDGQSLLPYDKKVEVTSV</sequence>
<evidence type="ECO:0000256" key="2">
    <source>
        <dbReference type="ARBA" id="ARBA00023235"/>
    </source>
</evidence>
<evidence type="ECO:0000313" key="5">
    <source>
        <dbReference type="Proteomes" id="UP000285146"/>
    </source>
</evidence>
<dbReference type="OrthoDB" id="274691at2759"/>
<dbReference type="InterPro" id="IPR008183">
    <property type="entry name" value="Aldose_1/G6P_1-epimerase"/>
</dbReference>
<protein>
    <recommendedName>
        <fullName evidence="6">Aldose 1-epimerase</fullName>
    </recommendedName>
</protein>
<dbReference type="GO" id="GO:0004034">
    <property type="term" value="F:aldose 1-epimerase activity"/>
    <property type="evidence" value="ECO:0007669"/>
    <property type="project" value="TreeGrafter"/>
</dbReference>
<dbReference type="CDD" id="cd09019">
    <property type="entry name" value="galactose_mutarotase_like"/>
    <property type="match status" value="1"/>
</dbReference>
<dbReference type="Pfam" id="PF01263">
    <property type="entry name" value="Aldose_epim"/>
    <property type="match status" value="1"/>
</dbReference>
<name>A0A423WK83_9PEZI</name>
<evidence type="ECO:0000256" key="3">
    <source>
        <dbReference type="ARBA" id="ARBA00023277"/>
    </source>
</evidence>
<dbReference type="PANTHER" id="PTHR10091:SF0">
    <property type="entry name" value="GALACTOSE MUTAROTASE"/>
    <property type="match status" value="1"/>
</dbReference>
<dbReference type="AlphaFoldDB" id="A0A423WK83"/>
<evidence type="ECO:0000313" key="4">
    <source>
        <dbReference type="EMBL" id="ROW03846.1"/>
    </source>
</evidence>
<keyword evidence="2" id="KW-0413">Isomerase</keyword>
<keyword evidence="5" id="KW-1185">Reference proteome</keyword>
<dbReference type="STRING" id="1230097.A0A423WK83"/>
<reference evidence="4 5" key="1">
    <citation type="submission" date="2015-09" db="EMBL/GenBank/DDBJ databases">
        <title>Host preference determinants of Valsa canker pathogens revealed by comparative genomics.</title>
        <authorList>
            <person name="Yin Z."/>
            <person name="Huang L."/>
        </authorList>
    </citation>
    <scope>NUCLEOTIDE SEQUENCE [LARGE SCALE GENOMIC DNA]</scope>
    <source>
        <strain evidence="4 5">SXYLt</strain>
    </source>
</reference>
<dbReference type="InterPro" id="IPR014718">
    <property type="entry name" value="GH-type_carb-bd"/>
</dbReference>